<gene>
    <name evidence="1" type="ORF">SAMN05192553_11244</name>
</gene>
<dbReference type="RefSeq" id="WP_092178667.1">
    <property type="nucleotide sequence ID" value="NZ_FNZH01000012.1"/>
</dbReference>
<keyword evidence="2" id="KW-1185">Reference proteome</keyword>
<organism evidence="1 2">
    <name type="scientific">Cyclobacterium xiamenense</name>
    <dbReference type="NCBI Taxonomy" id="1297121"/>
    <lineage>
        <taxon>Bacteria</taxon>
        <taxon>Pseudomonadati</taxon>
        <taxon>Bacteroidota</taxon>
        <taxon>Cytophagia</taxon>
        <taxon>Cytophagales</taxon>
        <taxon>Cyclobacteriaceae</taxon>
        <taxon>Cyclobacterium</taxon>
    </lineage>
</organism>
<proteinExistence type="predicted"/>
<protein>
    <recommendedName>
        <fullName evidence="3">SnoaL-like domain-containing protein</fullName>
    </recommendedName>
</protein>
<accession>A0A1H7BSK0</accession>
<dbReference type="InterPro" id="IPR032710">
    <property type="entry name" value="NTF2-like_dom_sf"/>
</dbReference>
<dbReference type="Gene3D" id="3.10.450.50">
    <property type="match status" value="1"/>
</dbReference>
<sequence>MKNALLEQNRKKLLKKAAEAYFDGLRTKSFSLIPFSDDIIFRAPIAPGGVHEPIVGVLNVYEQWWLPLEPLLEGISVTVLDHFYNEEQTSIISRVDITLRFSDINLRVADRFQIDDAGNITEQENHFDASPLRR</sequence>
<dbReference type="EMBL" id="FNZH01000012">
    <property type="protein sequence ID" value="SEJ77290.1"/>
    <property type="molecule type" value="Genomic_DNA"/>
</dbReference>
<evidence type="ECO:0000313" key="2">
    <source>
        <dbReference type="Proteomes" id="UP000199403"/>
    </source>
</evidence>
<dbReference type="SUPFAM" id="SSF54427">
    <property type="entry name" value="NTF2-like"/>
    <property type="match status" value="1"/>
</dbReference>
<evidence type="ECO:0008006" key="3">
    <source>
        <dbReference type="Google" id="ProtNLM"/>
    </source>
</evidence>
<dbReference type="AlphaFoldDB" id="A0A1H7BSK0"/>
<evidence type="ECO:0000313" key="1">
    <source>
        <dbReference type="EMBL" id="SEJ77290.1"/>
    </source>
</evidence>
<reference evidence="2" key="1">
    <citation type="submission" date="2016-10" db="EMBL/GenBank/DDBJ databases">
        <authorList>
            <person name="Varghese N."/>
            <person name="Submissions S."/>
        </authorList>
    </citation>
    <scope>NUCLEOTIDE SEQUENCE [LARGE SCALE GENOMIC DNA]</scope>
    <source>
        <strain evidence="2">IBRC-M 10761</strain>
    </source>
</reference>
<name>A0A1H7BSK0_9BACT</name>
<dbReference type="Proteomes" id="UP000199403">
    <property type="component" value="Unassembled WGS sequence"/>
</dbReference>